<reference evidence="1 2" key="1">
    <citation type="submission" date="2016-04" db="EMBL/GenBank/DDBJ databases">
        <title>Evolutionary innovation and constraint leading to complex multicellularity in the Ascomycota.</title>
        <authorList>
            <person name="Cisse O."/>
            <person name="Nguyen A."/>
            <person name="Hewitt D.A."/>
            <person name="Jedd G."/>
            <person name="Stajich J.E."/>
        </authorList>
    </citation>
    <scope>NUCLEOTIDE SEQUENCE [LARGE SCALE GENOMIC DNA]</scope>
    <source>
        <strain evidence="1 2">DAH-3</strain>
    </source>
</reference>
<dbReference type="AlphaFoldDB" id="A0A1U7LKP6"/>
<organism evidence="1 2">
    <name type="scientific">Neolecta irregularis (strain DAH-3)</name>
    <dbReference type="NCBI Taxonomy" id="1198029"/>
    <lineage>
        <taxon>Eukaryota</taxon>
        <taxon>Fungi</taxon>
        <taxon>Dikarya</taxon>
        <taxon>Ascomycota</taxon>
        <taxon>Taphrinomycotina</taxon>
        <taxon>Neolectales</taxon>
        <taxon>Neolectaceae</taxon>
        <taxon>Neolecta</taxon>
    </lineage>
</organism>
<evidence type="ECO:0000313" key="2">
    <source>
        <dbReference type="Proteomes" id="UP000186594"/>
    </source>
</evidence>
<sequence length="149" mass="17216">MLAVNQTVVSSQTPHILKNLAQETQIPIYKALFNIEIKFLDSLFSSLFFKSKMDELCSEINDSTLSVWNEMLRKAEILVTPISPYLDSEFLELKEIAIDGTKIERDTGFAYSKPHPKIEYFQEMLQDYIKRGLWPDVVAKGKIQKVQRV</sequence>
<dbReference type="EMBL" id="LXFE01002074">
    <property type="protein sequence ID" value="OLL23224.1"/>
    <property type="molecule type" value="Genomic_DNA"/>
</dbReference>
<comment type="caution">
    <text evidence="1">The sequence shown here is derived from an EMBL/GenBank/DDBJ whole genome shotgun (WGS) entry which is preliminary data.</text>
</comment>
<evidence type="ECO:0000313" key="1">
    <source>
        <dbReference type="EMBL" id="OLL23224.1"/>
    </source>
</evidence>
<keyword evidence="2" id="KW-1185">Reference proteome</keyword>
<name>A0A1U7LKP6_NEOID</name>
<protein>
    <submittedName>
        <fullName evidence="1">Uncharacterized protein</fullName>
    </submittedName>
</protein>
<proteinExistence type="predicted"/>
<dbReference type="Proteomes" id="UP000186594">
    <property type="component" value="Unassembled WGS sequence"/>
</dbReference>
<gene>
    <name evidence="1" type="ORF">NEOLI_004928</name>
</gene>
<dbReference type="STRING" id="1198029.A0A1U7LKP6"/>
<dbReference type="OrthoDB" id="16464at2759"/>
<accession>A0A1U7LKP6</accession>